<dbReference type="PROSITE" id="PS50076">
    <property type="entry name" value="DNAJ_2"/>
    <property type="match status" value="1"/>
</dbReference>
<dbReference type="EMBL" id="QFQP01000001">
    <property type="protein sequence ID" value="PZR18472.1"/>
    <property type="molecule type" value="Genomic_DNA"/>
</dbReference>
<gene>
    <name evidence="4" type="ORF">DI536_00900</name>
</gene>
<sequence>MSDSLQVWVRNDKGQVYGPLSPPSVELLIDNGVIGGRLQVSTDGQNYVFPGRVPGLRMIFPREVWGETVVPGDDLDAEWGRVAMPAALPGGPSAPLSSPSGVTAGAPVAGPGARAPMPGPGARAPAGGPVAGPGARSQQQQQRAFNPSQFGAQGRPPAPVPGAPVKSSPSVADFLSAPMGAAAPPPHIAPRPVAPAPARPVVPVDDISEAPSPPVAPPRPAAQPPPTPKGDAALPASGSLEQHGAPRLYYLAASGELTGRLTVTTYDRELLVHFKRGNPEFLDSSHPDDSLATFLTQQRLASPEQLAQAQREAPRFGGDLLGALFGLGLVNPNAVFTQLGQRATALLMRLLINEQGSFTFVAEELPAARSMPLGNRWALYADALRKLPQPELRRRLARAWDLPVMKAGGRVQLADVRLTPQETRALNYFDGVRSLAQLARDVPAEAEVILRTAFMLHPLELVSFADVPVSASPGRPPSPPRGVPPVAPPARPVVPAPPPAGAAPPRPVVAPPPVAPAPAKPASPYPGGAPPTIAAPPPGAKPPGGAPPTVRPPPVTSSVSAVASSPSTVARAAPAVMRPVVSSPSTVRSSPSGLASAPVPEDLKGLTALFETMKKQTYFEVLGLKKDADANQVKVAYLKAARSFHPDTVPQNAPPEVAKVRADIFALISEANRTLSDPVLREDYTAELAAGGSGSKVDIEKILRAEDCFQKGTIMVKARKYPEALKMLESAIADNPDEGEFYAWRGYAKFLLATDRKAATPDVLRDIHLCVSKNPNVANAYYFLGFVAKLNGDHKTALANFKKCVALDPKHIDASRELRTMK</sequence>
<feature type="compositionally biased region" description="Pro residues" evidence="2">
    <location>
        <begin position="183"/>
        <end position="200"/>
    </location>
</feature>
<reference evidence="4 5" key="1">
    <citation type="submission" date="2017-08" db="EMBL/GenBank/DDBJ databases">
        <title>Infants hospitalized years apart are colonized by the same room-sourced microbial strains.</title>
        <authorList>
            <person name="Brooks B."/>
            <person name="Olm M.R."/>
            <person name="Firek B.A."/>
            <person name="Baker R."/>
            <person name="Thomas B.C."/>
            <person name="Morowitz M.J."/>
            <person name="Banfield J.F."/>
        </authorList>
    </citation>
    <scope>NUCLEOTIDE SEQUENCE [LARGE SCALE GENOMIC DNA]</scope>
    <source>
        <strain evidence="4">S2_003_000_R2_14</strain>
    </source>
</reference>
<feature type="repeat" description="TPR" evidence="1">
    <location>
        <begin position="778"/>
        <end position="811"/>
    </location>
</feature>
<proteinExistence type="predicted"/>
<dbReference type="SUPFAM" id="SSF46565">
    <property type="entry name" value="Chaperone J-domain"/>
    <property type="match status" value="1"/>
</dbReference>
<evidence type="ECO:0000256" key="1">
    <source>
        <dbReference type="PROSITE-ProRule" id="PRU00339"/>
    </source>
</evidence>
<dbReference type="PRINTS" id="PR00625">
    <property type="entry name" value="JDOMAIN"/>
</dbReference>
<feature type="region of interest" description="Disordered" evidence="2">
    <location>
        <begin position="90"/>
        <end position="239"/>
    </location>
</feature>
<dbReference type="Gene3D" id="1.10.287.110">
    <property type="entry name" value="DnaJ domain"/>
    <property type="match status" value="1"/>
</dbReference>
<evidence type="ECO:0000259" key="3">
    <source>
        <dbReference type="PROSITE" id="PS50076"/>
    </source>
</evidence>
<dbReference type="InterPro" id="IPR011990">
    <property type="entry name" value="TPR-like_helical_dom_sf"/>
</dbReference>
<dbReference type="InterPro" id="IPR036869">
    <property type="entry name" value="J_dom_sf"/>
</dbReference>
<name>A0A2W5TVI9_9BACT</name>
<evidence type="ECO:0000313" key="4">
    <source>
        <dbReference type="EMBL" id="PZR18472.1"/>
    </source>
</evidence>
<organism evidence="4 5">
    <name type="scientific">Archangium gephyra</name>
    <dbReference type="NCBI Taxonomy" id="48"/>
    <lineage>
        <taxon>Bacteria</taxon>
        <taxon>Pseudomonadati</taxon>
        <taxon>Myxococcota</taxon>
        <taxon>Myxococcia</taxon>
        <taxon>Myxococcales</taxon>
        <taxon>Cystobacterineae</taxon>
        <taxon>Archangiaceae</taxon>
        <taxon>Archangium</taxon>
    </lineage>
</organism>
<dbReference type="SUPFAM" id="SSF48452">
    <property type="entry name" value="TPR-like"/>
    <property type="match status" value="1"/>
</dbReference>
<comment type="caution">
    <text evidence="4">The sequence shown here is derived from an EMBL/GenBank/DDBJ whole genome shotgun (WGS) entry which is preliminary data.</text>
</comment>
<evidence type="ECO:0000313" key="5">
    <source>
        <dbReference type="Proteomes" id="UP000249061"/>
    </source>
</evidence>
<feature type="compositionally biased region" description="Pro residues" evidence="2">
    <location>
        <begin position="474"/>
        <end position="490"/>
    </location>
</feature>
<keyword evidence="1" id="KW-0802">TPR repeat</keyword>
<feature type="region of interest" description="Disordered" evidence="2">
    <location>
        <begin position="470"/>
        <end position="490"/>
    </location>
</feature>
<feature type="compositionally biased region" description="Low complexity" evidence="2">
    <location>
        <begin position="90"/>
        <end position="136"/>
    </location>
</feature>
<dbReference type="AlphaFoldDB" id="A0A2W5TVI9"/>
<dbReference type="SMART" id="SM00028">
    <property type="entry name" value="TPR"/>
    <property type="match status" value="2"/>
</dbReference>
<dbReference type="InterPro" id="IPR019734">
    <property type="entry name" value="TPR_rpt"/>
</dbReference>
<dbReference type="InterPro" id="IPR001623">
    <property type="entry name" value="DnaJ_domain"/>
</dbReference>
<feature type="compositionally biased region" description="Polar residues" evidence="2">
    <location>
        <begin position="137"/>
        <end position="151"/>
    </location>
</feature>
<feature type="compositionally biased region" description="Low complexity" evidence="2">
    <location>
        <begin position="163"/>
        <end position="182"/>
    </location>
</feature>
<dbReference type="Gene3D" id="1.25.40.10">
    <property type="entry name" value="Tetratricopeptide repeat domain"/>
    <property type="match status" value="1"/>
</dbReference>
<dbReference type="Pfam" id="PF14332">
    <property type="entry name" value="DUF4388"/>
    <property type="match status" value="1"/>
</dbReference>
<feature type="domain" description="J" evidence="3">
    <location>
        <begin position="617"/>
        <end position="688"/>
    </location>
</feature>
<feature type="region of interest" description="Disordered" evidence="2">
    <location>
        <begin position="514"/>
        <end position="571"/>
    </location>
</feature>
<accession>A0A2W5TVI9</accession>
<evidence type="ECO:0000256" key="2">
    <source>
        <dbReference type="SAM" id="MobiDB-lite"/>
    </source>
</evidence>
<dbReference type="InterPro" id="IPR050817">
    <property type="entry name" value="DjlA_DnaK_co-chaperone"/>
</dbReference>
<dbReference type="PANTHER" id="PTHR24074">
    <property type="entry name" value="CO-CHAPERONE PROTEIN DJLA"/>
    <property type="match status" value="1"/>
</dbReference>
<feature type="repeat" description="TPR" evidence="1">
    <location>
        <begin position="705"/>
        <end position="738"/>
    </location>
</feature>
<feature type="compositionally biased region" description="Pro residues" evidence="2">
    <location>
        <begin position="514"/>
        <end position="555"/>
    </location>
</feature>
<dbReference type="Proteomes" id="UP000249061">
    <property type="component" value="Unassembled WGS sequence"/>
</dbReference>
<protein>
    <submittedName>
        <fullName evidence="4">Molecular chaperone DnaJ</fullName>
    </submittedName>
</protein>
<dbReference type="InterPro" id="IPR025497">
    <property type="entry name" value="PatA-like_N"/>
</dbReference>
<feature type="compositionally biased region" description="Low complexity" evidence="2">
    <location>
        <begin position="556"/>
        <end position="571"/>
    </location>
</feature>
<dbReference type="Pfam" id="PF00226">
    <property type="entry name" value="DnaJ"/>
    <property type="match status" value="1"/>
</dbReference>
<dbReference type="PROSITE" id="PS50005">
    <property type="entry name" value="TPR"/>
    <property type="match status" value="2"/>
</dbReference>
<dbReference type="CDD" id="cd06257">
    <property type="entry name" value="DnaJ"/>
    <property type="match status" value="1"/>
</dbReference>
<feature type="compositionally biased region" description="Pro residues" evidence="2">
    <location>
        <begin position="211"/>
        <end position="228"/>
    </location>
</feature>
<dbReference type="SMART" id="SM00271">
    <property type="entry name" value="DnaJ"/>
    <property type="match status" value="1"/>
</dbReference>